<dbReference type="AlphaFoldDB" id="A0A7S3VCB2"/>
<dbReference type="SUPFAM" id="SSF54849">
    <property type="entry name" value="GroEL-intermediate domain like"/>
    <property type="match status" value="1"/>
</dbReference>
<keyword evidence="7 8" id="KW-0143">Chaperone</keyword>
<evidence type="ECO:0000256" key="9">
    <source>
        <dbReference type="RuleBase" id="RU004191"/>
    </source>
</evidence>
<dbReference type="Pfam" id="PF00118">
    <property type="entry name" value="Cpn60_TCP1"/>
    <property type="match status" value="1"/>
</dbReference>
<dbReference type="CDD" id="cd03337">
    <property type="entry name" value="TCP1_gamma"/>
    <property type="match status" value="1"/>
</dbReference>
<dbReference type="GO" id="GO:0051082">
    <property type="term" value="F:unfolded protein binding"/>
    <property type="evidence" value="ECO:0007669"/>
    <property type="project" value="InterPro"/>
</dbReference>
<keyword evidence="5 8" id="KW-0547">Nucleotide-binding</keyword>
<dbReference type="FunFam" id="1.10.560.10:FF:000085">
    <property type="entry name" value="T-complex protein 1 subunit gamma"/>
    <property type="match status" value="1"/>
</dbReference>
<dbReference type="InterPro" id="IPR002423">
    <property type="entry name" value="Cpn60/GroEL/TCP-1"/>
</dbReference>
<dbReference type="SUPFAM" id="SSF52029">
    <property type="entry name" value="GroEL apical domain-like"/>
    <property type="match status" value="1"/>
</dbReference>
<evidence type="ECO:0000256" key="4">
    <source>
        <dbReference type="ARBA" id="ARBA00022490"/>
    </source>
</evidence>
<dbReference type="GO" id="GO:0140662">
    <property type="term" value="F:ATP-dependent protein folding chaperone"/>
    <property type="evidence" value="ECO:0007669"/>
    <property type="project" value="InterPro"/>
</dbReference>
<dbReference type="InterPro" id="IPR012719">
    <property type="entry name" value="Chap_CCT_gamma"/>
</dbReference>
<dbReference type="NCBIfam" id="NF041082">
    <property type="entry name" value="thermosome_alpha"/>
    <property type="match status" value="1"/>
</dbReference>
<dbReference type="Gene3D" id="3.50.7.10">
    <property type="entry name" value="GroEL"/>
    <property type="match status" value="1"/>
</dbReference>
<dbReference type="PRINTS" id="PR00304">
    <property type="entry name" value="TCOMPLEXTCP1"/>
</dbReference>
<evidence type="ECO:0000256" key="2">
    <source>
        <dbReference type="ARBA" id="ARBA00008020"/>
    </source>
</evidence>
<gene>
    <name evidence="10" type="ORF">CDEB00056_LOCUS16333</name>
</gene>
<dbReference type="EMBL" id="HBIO01021214">
    <property type="protein sequence ID" value="CAE0471480.1"/>
    <property type="molecule type" value="Transcribed_RNA"/>
</dbReference>
<dbReference type="NCBIfam" id="TIGR02344">
    <property type="entry name" value="chap_CCT_gamma"/>
    <property type="match status" value="1"/>
</dbReference>
<comment type="subcellular location">
    <subcellularLocation>
        <location evidence="1">Cytoplasm</location>
    </subcellularLocation>
</comment>
<dbReference type="SUPFAM" id="SSF48592">
    <property type="entry name" value="GroEL equatorial domain-like"/>
    <property type="match status" value="1"/>
</dbReference>
<dbReference type="InterPro" id="IPR002194">
    <property type="entry name" value="Chaperonin_TCP-1_CS"/>
</dbReference>
<reference evidence="10" key="1">
    <citation type="submission" date="2021-01" db="EMBL/GenBank/DDBJ databases">
        <authorList>
            <person name="Corre E."/>
            <person name="Pelletier E."/>
            <person name="Niang G."/>
            <person name="Scheremetjew M."/>
            <person name="Finn R."/>
            <person name="Kale V."/>
            <person name="Holt S."/>
            <person name="Cochrane G."/>
            <person name="Meng A."/>
            <person name="Brown T."/>
            <person name="Cohen L."/>
        </authorList>
    </citation>
    <scope>NUCLEOTIDE SEQUENCE</scope>
    <source>
        <strain evidence="10">MM31A-1</strain>
    </source>
</reference>
<dbReference type="GO" id="GO:0005832">
    <property type="term" value="C:chaperonin-containing T-complex"/>
    <property type="evidence" value="ECO:0007669"/>
    <property type="project" value="UniProtKB-ARBA"/>
</dbReference>
<dbReference type="FunFam" id="3.50.7.10:FF:000005">
    <property type="entry name" value="T-complex protein 1 subunit gamma"/>
    <property type="match status" value="1"/>
</dbReference>
<evidence type="ECO:0000256" key="8">
    <source>
        <dbReference type="RuleBase" id="RU004187"/>
    </source>
</evidence>
<dbReference type="PROSITE" id="PS00995">
    <property type="entry name" value="TCP1_3"/>
    <property type="match status" value="1"/>
</dbReference>
<dbReference type="GO" id="GO:0016887">
    <property type="term" value="F:ATP hydrolysis activity"/>
    <property type="evidence" value="ECO:0007669"/>
    <property type="project" value="InterPro"/>
</dbReference>
<dbReference type="InterPro" id="IPR053374">
    <property type="entry name" value="TCP-1_chaperonin"/>
</dbReference>
<dbReference type="InterPro" id="IPR027409">
    <property type="entry name" value="GroEL-like_apical_dom_sf"/>
</dbReference>
<evidence type="ECO:0000256" key="3">
    <source>
        <dbReference type="ARBA" id="ARBA00017187"/>
    </source>
</evidence>
<organism evidence="10">
    <name type="scientific">Chaetoceros debilis</name>
    <dbReference type="NCBI Taxonomy" id="122233"/>
    <lineage>
        <taxon>Eukaryota</taxon>
        <taxon>Sar</taxon>
        <taxon>Stramenopiles</taxon>
        <taxon>Ochrophyta</taxon>
        <taxon>Bacillariophyta</taxon>
        <taxon>Coscinodiscophyceae</taxon>
        <taxon>Chaetocerotophycidae</taxon>
        <taxon>Chaetocerotales</taxon>
        <taxon>Chaetocerotaceae</taxon>
        <taxon>Chaetoceros</taxon>
    </lineage>
</organism>
<dbReference type="PANTHER" id="PTHR11353">
    <property type="entry name" value="CHAPERONIN"/>
    <property type="match status" value="1"/>
</dbReference>
<dbReference type="InterPro" id="IPR054827">
    <property type="entry name" value="thermosome_alpha"/>
</dbReference>
<name>A0A7S3VCB2_9STRA</name>
<sequence length="557" mass="61449">MQGPPGYGPVMVLNNKTQRQTGREAQLSNINAARAVADVIRTTLGPRSMLKMLLDPMGGIVITNDGNCILREIDVSQPTAKSMIELSRAQDEEVGDGTTSVIILAGEMLILAEPLITEMLHPTVIVQGYTRALQEALDICERMAKVVDVENEVQMKEIVNSCIGTKFSNRWNDKMVEMALQAVLTVARSKTPGSGTKSGQTMEVDIKRYAKVEKIPGGEIADSVVLKGVMFNKDTTHSKMRRRIENPRILLLDCPLEYKKGESQTNVEITNTDDWNTMLRMEEEYVENMCMEIIAFQPDIVITEKGVSDLAQHYLAKANITAFRRLRKTDNNRIARATGATIVSRTDEIQESDIGNGCGLFHMDKIGDEWFCFLDECKDPKACTIVLRGGSKDVLNEIERNLHDAMEVVRNVVYDPKLLPGGGATEMAVAMGIRRAGLKVEGVQQRPFLAVGEAMEVIPRTLAQNCGVSVIRTVTQLRAKHAAAYDEWEKNSKESGVVPPASDFGINGTTGVLVSMEELGIWEPFSVKVQTIKTAIESACMILRIDDIVSGSKKSQR</sequence>
<keyword evidence="6 8" id="KW-0067">ATP-binding</keyword>
<evidence type="ECO:0000256" key="7">
    <source>
        <dbReference type="ARBA" id="ARBA00023186"/>
    </source>
</evidence>
<dbReference type="Gene3D" id="1.10.560.10">
    <property type="entry name" value="GroEL-like equatorial domain"/>
    <property type="match status" value="1"/>
</dbReference>
<dbReference type="InterPro" id="IPR027410">
    <property type="entry name" value="TCP-1-like_intermed_sf"/>
</dbReference>
<evidence type="ECO:0000256" key="5">
    <source>
        <dbReference type="ARBA" id="ARBA00022741"/>
    </source>
</evidence>
<dbReference type="InterPro" id="IPR027413">
    <property type="entry name" value="GROEL-like_equatorial_sf"/>
</dbReference>
<protein>
    <recommendedName>
        <fullName evidence="3 9">T-complex protein 1 subunit gamma</fullName>
    </recommendedName>
</protein>
<evidence type="ECO:0000313" key="10">
    <source>
        <dbReference type="EMBL" id="CAE0471480.1"/>
    </source>
</evidence>
<evidence type="ECO:0000256" key="6">
    <source>
        <dbReference type="ARBA" id="ARBA00022840"/>
    </source>
</evidence>
<accession>A0A7S3VCB2</accession>
<dbReference type="PROSITE" id="PS00750">
    <property type="entry name" value="TCP1_1"/>
    <property type="match status" value="1"/>
</dbReference>
<dbReference type="GO" id="GO:0005524">
    <property type="term" value="F:ATP binding"/>
    <property type="evidence" value="ECO:0007669"/>
    <property type="project" value="UniProtKB-KW"/>
</dbReference>
<proteinExistence type="inferred from homology"/>
<dbReference type="InterPro" id="IPR017998">
    <property type="entry name" value="Chaperone_TCP-1"/>
</dbReference>
<evidence type="ECO:0000256" key="1">
    <source>
        <dbReference type="ARBA" id="ARBA00004496"/>
    </source>
</evidence>
<keyword evidence="4" id="KW-0963">Cytoplasm</keyword>
<dbReference type="NCBIfam" id="NF041083">
    <property type="entry name" value="thermosome_beta"/>
    <property type="match status" value="1"/>
</dbReference>
<comment type="similarity">
    <text evidence="2 8">Belongs to the TCP-1 chaperonin family.</text>
</comment>
<dbReference type="Gene3D" id="3.30.260.10">
    <property type="entry name" value="TCP-1-like chaperonin intermediate domain"/>
    <property type="match status" value="1"/>
</dbReference>